<keyword evidence="1" id="KW-0808">Transferase</keyword>
<proteinExistence type="predicted"/>
<evidence type="ECO:0000256" key="1">
    <source>
        <dbReference type="ARBA" id="ARBA00022679"/>
    </source>
</evidence>
<evidence type="ECO:0000313" key="5">
    <source>
        <dbReference type="EMBL" id="GAA1685426.1"/>
    </source>
</evidence>
<dbReference type="SUPFAM" id="SSF53448">
    <property type="entry name" value="Nucleotide-diphospho-sugar transferases"/>
    <property type="match status" value="1"/>
</dbReference>
<keyword evidence="6" id="KW-1185">Reference proteome</keyword>
<keyword evidence="2 5" id="KW-0548">Nucleotidyltransferase</keyword>
<gene>
    <name evidence="5" type="primary">cofC</name>
    <name evidence="5" type="ORF">GCM10009807_31570</name>
</gene>
<dbReference type="Pfam" id="PF01983">
    <property type="entry name" value="CofC"/>
    <property type="match status" value="1"/>
</dbReference>
<accession>A0ABP4TCA5</accession>
<comment type="caution">
    <text evidence="5">The sequence shown here is derived from an EMBL/GenBank/DDBJ whole genome shotgun (WGS) entry which is preliminary data.</text>
</comment>
<dbReference type="Gene3D" id="3.90.550.10">
    <property type="entry name" value="Spore Coat Polysaccharide Biosynthesis Protein SpsA, Chain A"/>
    <property type="match status" value="1"/>
</dbReference>
<evidence type="ECO:0000256" key="2">
    <source>
        <dbReference type="ARBA" id="ARBA00022695"/>
    </source>
</evidence>
<dbReference type="InterPro" id="IPR002835">
    <property type="entry name" value="CofC"/>
</dbReference>
<evidence type="ECO:0000256" key="3">
    <source>
        <dbReference type="ARBA" id="ARBA00022741"/>
    </source>
</evidence>
<dbReference type="PANTHER" id="PTHR40392">
    <property type="entry name" value="2-PHOSPHO-L-LACTATE GUANYLYLTRANSFERASE"/>
    <property type="match status" value="1"/>
</dbReference>
<dbReference type="GO" id="GO:0016779">
    <property type="term" value="F:nucleotidyltransferase activity"/>
    <property type="evidence" value="ECO:0007669"/>
    <property type="project" value="UniProtKB-KW"/>
</dbReference>
<dbReference type="InterPro" id="IPR029044">
    <property type="entry name" value="Nucleotide-diphossugar_trans"/>
</dbReference>
<keyword evidence="4" id="KW-0342">GTP-binding</keyword>
<dbReference type="EMBL" id="BAAAPK010000002">
    <property type="protein sequence ID" value="GAA1685426.1"/>
    <property type="molecule type" value="Genomic_DNA"/>
</dbReference>
<evidence type="ECO:0000313" key="6">
    <source>
        <dbReference type="Proteomes" id="UP001500596"/>
    </source>
</evidence>
<sequence>MTGPGSGWAVVIPVKPGAVGKSRLRLADVDRVTLARAIALDTIAAAASCSEVAQVFVVTDDGALPALAFDIPGLRFVPEGNGALRGIDAAVAAGAAAAGEGMPRAALLGDLPALRAEDLATALRDSSAVPRAVVADEEGTGTTLVTAAAGVPFRSSFGEGSFVRHVGLGCTPLDVDETSTLRRDVDTADQLLDAMTLGLGPRTARVLSGR</sequence>
<name>A0ABP4TCA5_9MICO</name>
<reference evidence="6" key="1">
    <citation type="journal article" date="2019" name="Int. J. Syst. Evol. Microbiol.">
        <title>The Global Catalogue of Microorganisms (GCM) 10K type strain sequencing project: providing services to taxonomists for standard genome sequencing and annotation.</title>
        <authorList>
            <consortium name="The Broad Institute Genomics Platform"/>
            <consortium name="The Broad Institute Genome Sequencing Center for Infectious Disease"/>
            <person name="Wu L."/>
            <person name="Ma J."/>
        </authorList>
    </citation>
    <scope>NUCLEOTIDE SEQUENCE [LARGE SCALE GENOMIC DNA]</scope>
    <source>
        <strain evidence="6">JCM 15575</strain>
    </source>
</reference>
<organism evidence="5 6">
    <name type="scientific">Microbacterium lacus</name>
    <dbReference type="NCBI Taxonomy" id="415217"/>
    <lineage>
        <taxon>Bacteria</taxon>
        <taxon>Bacillati</taxon>
        <taxon>Actinomycetota</taxon>
        <taxon>Actinomycetes</taxon>
        <taxon>Micrococcales</taxon>
        <taxon>Microbacteriaceae</taxon>
        <taxon>Microbacterium</taxon>
    </lineage>
</organism>
<dbReference type="PANTHER" id="PTHR40392:SF1">
    <property type="entry name" value="2-PHOSPHO-L-LACTATE GUANYLYLTRANSFERASE"/>
    <property type="match status" value="1"/>
</dbReference>
<evidence type="ECO:0000256" key="4">
    <source>
        <dbReference type="ARBA" id="ARBA00023134"/>
    </source>
</evidence>
<dbReference type="Proteomes" id="UP001500596">
    <property type="component" value="Unassembled WGS sequence"/>
</dbReference>
<dbReference type="RefSeq" id="WP_344055966.1">
    <property type="nucleotide sequence ID" value="NZ_BAAAPK010000002.1"/>
</dbReference>
<protein>
    <submittedName>
        <fullName evidence="5">2-phospho-L-lactate guanylyltransferase</fullName>
    </submittedName>
</protein>
<dbReference type="NCBIfam" id="TIGR03552">
    <property type="entry name" value="F420_cofC"/>
    <property type="match status" value="1"/>
</dbReference>
<keyword evidence="3" id="KW-0547">Nucleotide-binding</keyword>